<proteinExistence type="predicted"/>
<reference evidence="2 3" key="1">
    <citation type="journal article" date="2011" name="Genome Res.">
        <title>Phylogeny-wide analysis of social amoeba genomes highlights ancient origins for complex intercellular communication.</title>
        <authorList>
            <person name="Heidel A.J."/>
            <person name="Lawal H.M."/>
            <person name="Felder M."/>
            <person name="Schilde C."/>
            <person name="Helps N.R."/>
            <person name="Tunggal B."/>
            <person name="Rivero F."/>
            <person name="John U."/>
            <person name="Schleicher M."/>
            <person name="Eichinger L."/>
            <person name="Platzer M."/>
            <person name="Noegel A.A."/>
            <person name="Schaap P."/>
            <person name="Gloeckner G."/>
        </authorList>
    </citation>
    <scope>NUCLEOTIDE SEQUENCE [LARGE SCALE GENOMIC DNA]</scope>
    <source>
        <strain evidence="3">ATCC 26659 / Pp 5 / PN500</strain>
    </source>
</reference>
<dbReference type="RefSeq" id="XP_020432363.1">
    <property type="nucleotide sequence ID" value="XM_020577915.1"/>
</dbReference>
<feature type="compositionally biased region" description="Polar residues" evidence="1">
    <location>
        <begin position="121"/>
        <end position="145"/>
    </location>
</feature>
<comment type="caution">
    <text evidence="2">The sequence shown here is derived from an EMBL/GenBank/DDBJ whole genome shotgun (WGS) entry which is preliminary data.</text>
</comment>
<dbReference type="GeneID" id="31362549"/>
<protein>
    <submittedName>
        <fullName evidence="2">Uncharacterized protein</fullName>
    </submittedName>
</protein>
<dbReference type="EMBL" id="ADBJ01000031">
    <property type="protein sequence ID" value="EFA80243.1"/>
    <property type="molecule type" value="Genomic_DNA"/>
</dbReference>
<feature type="region of interest" description="Disordered" evidence="1">
    <location>
        <begin position="114"/>
        <end position="150"/>
    </location>
</feature>
<gene>
    <name evidence="2" type="ORF">PPL_07068</name>
</gene>
<organism evidence="2 3">
    <name type="scientific">Heterostelium pallidum (strain ATCC 26659 / Pp 5 / PN500)</name>
    <name type="common">Cellular slime mold</name>
    <name type="synonym">Polysphondylium pallidum</name>
    <dbReference type="NCBI Taxonomy" id="670386"/>
    <lineage>
        <taxon>Eukaryota</taxon>
        <taxon>Amoebozoa</taxon>
        <taxon>Evosea</taxon>
        <taxon>Eumycetozoa</taxon>
        <taxon>Dictyostelia</taxon>
        <taxon>Acytosteliales</taxon>
        <taxon>Acytosteliaceae</taxon>
        <taxon>Heterostelium</taxon>
    </lineage>
</organism>
<dbReference type="AlphaFoldDB" id="D3BEB2"/>
<evidence type="ECO:0000313" key="3">
    <source>
        <dbReference type="Proteomes" id="UP000001396"/>
    </source>
</evidence>
<accession>D3BEB2</accession>
<evidence type="ECO:0000313" key="2">
    <source>
        <dbReference type="EMBL" id="EFA80243.1"/>
    </source>
</evidence>
<name>D3BEB2_HETP5</name>
<keyword evidence="3" id="KW-1185">Reference proteome</keyword>
<evidence type="ECO:0000256" key="1">
    <source>
        <dbReference type="SAM" id="MobiDB-lite"/>
    </source>
</evidence>
<dbReference type="Proteomes" id="UP000001396">
    <property type="component" value="Unassembled WGS sequence"/>
</dbReference>
<dbReference type="InParanoid" id="D3BEB2"/>
<sequence length="192" mass="22052">MEESEINNSLEYLYSQESNSILENMSLSLDSPNNSTIQQSDFEEDLLFLFQDGTSNLDHQNWLQSFYNDREPNEITVANPLTFNLVHEAGIPKATDEDKTHSLYQSLQNYHFDLDTEPKTSDPNSSQEENHSTEFLQTSRTNRTPTLGGAQGIESCVRHYSMKTKKTTSWFLRRSFSQQKAKVLTKLLLSTI</sequence>